<accession>A0ABU3T8Q8</accession>
<organism evidence="4 5">
    <name type="scientific">Microbacterium galbum</name>
    <dbReference type="NCBI Taxonomy" id="3075994"/>
    <lineage>
        <taxon>Bacteria</taxon>
        <taxon>Bacillati</taxon>
        <taxon>Actinomycetota</taxon>
        <taxon>Actinomycetes</taxon>
        <taxon>Micrococcales</taxon>
        <taxon>Microbacteriaceae</taxon>
        <taxon>Microbacterium</taxon>
    </lineage>
</organism>
<dbReference type="PROSITE" id="PS51186">
    <property type="entry name" value="GNAT"/>
    <property type="match status" value="1"/>
</dbReference>
<gene>
    <name evidence="4" type="ORF">RWH45_11110</name>
</gene>
<dbReference type="InterPro" id="IPR016181">
    <property type="entry name" value="Acyl_CoA_acyltransferase"/>
</dbReference>
<keyword evidence="1" id="KW-0808">Transferase</keyword>
<keyword evidence="5" id="KW-1185">Reference proteome</keyword>
<proteinExistence type="predicted"/>
<dbReference type="PANTHER" id="PTHR43877">
    <property type="entry name" value="AMINOALKYLPHOSPHONATE N-ACETYLTRANSFERASE-RELATED-RELATED"/>
    <property type="match status" value="1"/>
</dbReference>
<dbReference type="Pfam" id="PF13508">
    <property type="entry name" value="Acetyltransf_7"/>
    <property type="match status" value="1"/>
</dbReference>
<evidence type="ECO:0000259" key="3">
    <source>
        <dbReference type="PROSITE" id="PS51186"/>
    </source>
</evidence>
<sequence>MTVVRTAVFPRDAAAVSGLLGDYLRRTESEKAERGLATPGAALAARYAREIDDPAAAFAGNRVLVATVDDVDCGIVVVRISPVVVELSRLWTTPPARGRGVGSALLDTALADAVTPVRLSVWRWRDDAVRLYRRRGFTVVASEDDRPDLIFLERPAPVSARP</sequence>
<evidence type="ECO:0000256" key="2">
    <source>
        <dbReference type="ARBA" id="ARBA00023315"/>
    </source>
</evidence>
<dbReference type="SUPFAM" id="SSF55729">
    <property type="entry name" value="Acyl-CoA N-acyltransferases (Nat)"/>
    <property type="match status" value="1"/>
</dbReference>
<dbReference type="Gene3D" id="3.40.630.30">
    <property type="match status" value="1"/>
</dbReference>
<evidence type="ECO:0000313" key="4">
    <source>
        <dbReference type="EMBL" id="MDU0367765.1"/>
    </source>
</evidence>
<reference evidence="4 5" key="1">
    <citation type="submission" date="2023-09" db="EMBL/GenBank/DDBJ databases">
        <title>Microbacterium fusihabitans sp. nov., Microbacterium phycihabitans sp. nov., and Microbacterium cervinum sp. nov., isolated from dried seaweeds of beach.</title>
        <authorList>
            <person name="Lee S.D."/>
        </authorList>
    </citation>
    <scope>NUCLEOTIDE SEQUENCE [LARGE SCALE GENOMIC DNA]</scope>
    <source>
        <strain evidence="4 5">KSW4-17</strain>
    </source>
</reference>
<dbReference type="CDD" id="cd04301">
    <property type="entry name" value="NAT_SF"/>
    <property type="match status" value="1"/>
</dbReference>
<dbReference type="Proteomes" id="UP001263371">
    <property type="component" value="Unassembled WGS sequence"/>
</dbReference>
<name>A0ABU3T8Q8_9MICO</name>
<keyword evidence="2" id="KW-0012">Acyltransferase</keyword>
<feature type="domain" description="N-acetyltransferase" evidence="3">
    <location>
        <begin position="22"/>
        <end position="157"/>
    </location>
</feature>
<evidence type="ECO:0000256" key="1">
    <source>
        <dbReference type="ARBA" id="ARBA00022679"/>
    </source>
</evidence>
<evidence type="ECO:0000313" key="5">
    <source>
        <dbReference type="Proteomes" id="UP001263371"/>
    </source>
</evidence>
<dbReference type="RefSeq" id="WP_315994958.1">
    <property type="nucleotide sequence ID" value="NZ_JAWDIS010000002.1"/>
</dbReference>
<dbReference type="EMBL" id="JAWDIS010000002">
    <property type="protein sequence ID" value="MDU0367765.1"/>
    <property type="molecule type" value="Genomic_DNA"/>
</dbReference>
<dbReference type="InterPro" id="IPR000182">
    <property type="entry name" value="GNAT_dom"/>
</dbReference>
<dbReference type="InterPro" id="IPR050832">
    <property type="entry name" value="Bact_Acetyltransf"/>
</dbReference>
<comment type="caution">
    <text evidence="4">The sequence shown here is derived from an EMBL/GenBank/DDBJ whole genome shotgun (WGS) entry which is preliminary data.</text>
</comment>
<protein>
    <submittedName>
        <fullName evidence="4">GNAT family N-acetyltransferase</fullName>
    </submittedName>
</protein>